<dbReference type="PANTHER" id="PTHR42985:SF40">
    <property type="entry name" value="LD47995P-RELATED"/>
    <property type="match status" value="1"/>
</dbReference>
<evidence type="ECO:0000313" key="14">
    <source>
        <dbReference type="Proteomes" id="UP000315750"/>
    </source>
</evidence>
<dbReference type="EMBL" id="CP036278">
    <property type="protein sequence ID" value="QDU56991.1"/>
    <property type="molecule type" value="Genomic_DNA"/>
</dbReference>
<dbReference type="Gene3D" id="2.120.10.80">
    <property type="entry name" value="Kelch-type beta propeller"/>
    <property type="match status" value="1"/>
</dbReference>
<gene>
    <name evidence="13" type="primary">sglT_6</name>
    <name evidence="13" type="ORF">Pan181_32030</name>
</gene>
<evidence type="ECO:0000313" key="13">
    <source>
        <dbReference type="EMBL" id="QDU56991.1"/>
    </source>
</evidence>
<feature type="transmembrane region" description="Helical" evidence="12">
    <location>
        <begin position="652"/>
        <end position="678"/>
    </location>
</feature>
<keyword evidence="6 12" id="KW-1133">Transmembrane helix</keyword>
<evidence type="ECO:0000256" key="12">
    <source>
        <dbReference type="SAM" id="Phobius"/>
    </source>
</evidence>
<comment type="subcellular location">
    <subcellularLocation>
        <location evidence="1">Cell membrane</location>
        <topology evidence="1">Multi-pass membrane protein</topology>
    </subcellularLocation>
</comment>
<dbReference type="GO" id="GO:0005886">
    <property type="term" value="C:plasma membrane"/>
    <property type="evidence" value="ECO:0007669"/>
    <property type="project" value="UniProtKB-SubCell"/>
</dbReference>
<dbReference type="AlphaFoldDB" id="A0A518AQI9"/>
<feature type="transmembrane region" description="Helical" evidence="12">
    <location>
        <begin position="781"/>
        <end position="805"/>
    </location>
</feature>
<dbReference type="InterPro" id="IPR038377">
    <property type="entry name" value="Na/Glc_symporter_sf"/>
</dbReference>
<feature type="transmembrane region" description="Helical" evidence="12">
    <location>
        <begin position="385"/>
        <end position="406"/>
    </location>
</feature>
<dbReference type="Gene3D" id="1.20.1730.10">
    <property type="entry name" value="Sodium/glucose cotransporter"/>
    <property type="match status" value="1"/>
</dbReference>
<dbReference type="InterPro" id="IPR051163">
    <property type="entry name" value="Sodium:Solute_Symporter_SSF"/>
</dbReference>
<dbReference type="InterPro" id="IPR001734">
    <property type="entry name" value="Na/solute_symporter"/>
</dbReference>
<dbReference type="CDD" id="cd11495">
    <property type="entry name" value="SLC5sbd_NIS-like_u3"/>
    <property type="match status" value="1"/>
</dbReference>
<evidence type="ECO:0000256" key="9">
    <source>
        <dbReference type="ARBA" id="ARBA00023136"/>
    </source>
</evidence>
<accession>A0A518AQI9</accession>
<dbReference type="SUPFAM" id="SSF117281">
    <property type="entry name" value="Kelch motif"/>
    <property type="match status" value="1"/>
</dbReference>
<dbReference type="GO" id="GO:0006814">
    <property type="term" value="P:sodium ion transport"/>
    <property type="evidence" value="ECO:0007669"/>
    <property type="project" value="UniProtKB-KW"/>
</dbReference>
<sequence length="894" mass="95818">MLASVLFGFMSHGSADIVWQQLPPLPDDHGFGGPAVGVHNDALIVAGGANFPDGPPWAGDPKQWHDTIFVLTHTAEGQPADAWLVGGQLPKRIAYGAAVSCPSGLLLVGGEEDGTPIRDVYRLTWTPVAQQVQVESLPPLPEPVSYLSGGLIGSTVFVAGAVRSDGSDRLDKKVFWSLNLDHADDSPAPTWNKDLPAYPGSARHKCVVAVQQLGSGQENLFVISGSNPRFQPDGSPDLEHFEHFTDAYRYDPLANQWFRIADLPVVPDPRKTVDASPFAQSRWPVAAGVGVGIGQSHLLVLSGSTGRYITLPLDERPAFPNTVLAYHTITDTWSVAEPMPLGVVTTGITRWGDRFVIPSGEIKPGVRTNKVQAFAIESSTASFGMLNYSVLGVYLLGMLAVGGFFATRMKTTDDYFRGGQRVPFWVAGLSIFATMLSSITFIALPAKAYATDWKYYLAQLTILPIALIVVYLVIPFFRGIDATSAYEYLERRFSKPVRMLASLQFILFQLARMAIVMYLPALALAAITPLSILECVILMGVLSVIYCTLGGVEAVVWTDAIQTLVLLGGLLVALGIVVFNVEGGLSTTVDTAVRDGKLHLADLDFSWGSWATTTVWVVLLGQFFGSLYSYTADQAVVQRYLTTKDEADARKAMWTTAWMGVFGSSLFFAMGSALYVFYKAHPALLDVGMRNDSVLPLFIANQLPAGIAGLVVAGVFAAAQSTISTSMNSTATAIVTDFCMPLHICRTDSGYLRLARVVTASIGIAGTLTACWLTMVGSAMAIDAFISIIGLFGGAVCGLFMLGMLTHQGNAVGGLVGALAGFAVVLWIMLDESLAINRFLYAGIGTITTFLVGYVVSRLTGGARQTMPTGLTVYDRTPAPHTPPQASLLEHASR</sequence>
<dbReference type="PANTHER" id="PTHR42985">
    <property type="entry name" value="SODIUM-COUPLED MONOCARBOXYLATE TRANSPORTER"/>
    <property type="match status" value="1"/>
</dbReference>
<keyword evidence="4" id="KW-1003">Cell membrane</keyword>
<evidence type="ECO:0000256" key="11">
    <source>
        <dbReference type="SAM" id="MobiDB-lite"/>
    </source>
</evidence>
<reference evidence="13 14" key="1">
    <citation type="submission" date="2019-02" db="EMBL/GenBank/DDBJ databases">
        <title>Deep-cultivation of Planctomycetes and their phenomic and genomic characterization uncovers novel biology.</title>
        <authorList>
            <person name="Wiegand S."/>
            <person name="Jogler M."/>
            <person name="Boedeker C."/>
            <person name="Pinto D."/>
            <person name="Vollmers J."/>
            <person name="Rivas-Marin E."/>
            <person name="Kohn T."/>
            <person name="Peeters S.H."/>
            <person name="Heuer A."/>
            <person name="Rast P."/>
            <person name="Oberbeckmann S."/>
            <person name="Bunk B."/>
            <person name="Jeske O."/>
            <person name="Meyerdierks A."/>
            <person name="Storesund J.E."/>
            <person name="Kallscheuer N."/>
            <person name="Luecker S."/>
            <person name="Lage O.M."/>
            <person name="Pohl T."/>
            <person name="Merkel B.J."/>
            <person name="Hornburger P."/>
            <person name="Mueller R.-W."/>
            <person name="Bruemmer F."/>
            <person name="Labrenz M."/>
            <person name="Spormann A.M."/>
            <person name="Op den Camp H."/>
            <person name="Overmann J."/>
            <person name="Amann R."/>
            <person name="Jetten M.S.M."/>
            <person name="Mascher T."/>
            <person name="Medema M.H."/>
            <person name="Devos D.P."/>
            <person name="Kaster A.-K."/>
            <person name="Ovreas L."/>
            <person name="Rohde M."/>
            <person name="Galperin M.Y."/>
            <person name="Jogler C."/>
        </authorList>
    </citation>
    <scope>NUCLEOTIDE SEQUENCE [LARGE SCALE GENOMIC DNA]</scope>
    <source>
        <strain evidence="13 14">Pan181</strain>
    </source>
</reference>
<evidence type="ECO:0000256" key="5">
    <source>
        <dbReference type="ARBA" id="ARBA00022692"/>
    </source>
</evidence>
<proteinExistence type="inferred from homology"/>
<dbReference type="KEGG" id="amuc:Pan181_32030"/>
<feature type="transmembrane region" description="Helical" evidence="12">
    <location>
        <begin position="836"/>
        <end position="857"/>
    </location>
</feature>
<keyword evidence="8" id="KW-0406">Ion transport</keyword>
<name>A0A518AQI9_9BACT</name>
<feature type="transmembrane region" description="Helical" evidence="12">
    <location>
        <begin position="698"/>
        <end position="719"/>
    </location>
</feature>
<feature type="transmembrane region" description="Helical" evidence="12">
    <location>
        <begin position="607"/>
        <end position="631"/>
    </location>
</feature>
<dbReference type="PROSITE" id="PS50283">
    <property type="entry name" value="NA_SOLUT_SYMP_3"/>
    <property type="match status" value="1"/>
</dbReference>
<dbReference type="Pfam" id="PF00474">
    <property type="entry name" value="SSF"/>
    <property type="match status" value="1"/>
</dbReference>
<feature type="transmembrane region" description="Helical" evidence="12">
    <location>
        <begin position="561"/>
        <end position="581"/>
    </location>
</feature>
<keyword evidence="9 12" id="KW-0472">Membrane</keyword>
<keyword evidence="5 12" id="KW-0812">Transmembrane</keyword>
<dbReference type="InterPro" id="IPR015915">
    <property type="entry name" value="Kelch-typ_b-propeller"/>
</dbReference>
<keyword evidence="14" id="KW-1185">Reference proteome</keyword>
<evidence type="ECO:0000256" key="3">
    <source>
        <dbReference type="ARBA" id="ARBA00022448"/>
    </source>
</evidence>
<evidence type="ECO:0000256" key="6">
    <source>
        <dbReference type="ARBA" id="ARBA00022989"/>
    </source>
</evidence>
<feature type="transmembrane region" description="Helical" evidence="12">
    <location>
        <begin position="754"/>
        <end position="775"/>
    </location>
</feature>
<feature type="region of interest" description="Disordered" evidence="11">
    <location>
        <begin position="874"/>
        <end position="894"/>
    </location>
</feature>
<evidence type="ECO:0000256" key="10">
    <source>
        <dbReference type="ARBA" id="ARBA00023201"/>
    </source>
</evidence>
<protein>
    <submittedName>
        <fullName evidence="13">Sodium/glucose cotransporter</fullName>
    </submittedName>
</protein>
<dbReference type="NCBIfam" id="TIGR00813">
    <property type="entry name" value="sss"/>
    <property type="match status" value="1"/>
</dbReference>
<evidence type="ECO:0000256" key="8">
    <source>
        <dbReference type="ARBA" id="ARBA00023065"/>
    </source>
</evidence>
<feature type="transmembrane region" description="Helical" evidence="12">
    <location>
        <begin position="812"/>
        <end position="830"/>
    </location>
</feature>
<keyword evidence="3" id="KW-0813">Transport</keyword>
<feature type="transmembrane region" description="Helical" evidence="12">
    <location>
        <begin position="525"/>
        <end position="549"/>
    </location>
</feature>
<evidence type="ECO:0000256" key="4">
    <source>
        <dbReference type="ARBA" id="ARBA00022475"/>
    </source>
</evidence>
<evidence type="ECO:0000256" key="1">
    <source>
        <dbReference type="ARBA" id="ARBA00004651"/>
    </source>
</evidence>
<organism evidence="13 14">
    <name type="scientific">Aeoliella mucimassa</name>
    <dbReference type="NCBI Taxonomy" id="2527972"/>
    <lineage>
        <taxon>Bacteria</taxon>
        <taxon>Pseudomonadati</taxon>
        <taxon>Planctomycetota</taxon>
        <taxon>Planctomycetia</taxon>
        <taxon>Pirellulales</taxon>
        <taxon>Lacipirellulaceae</taxon>
        <taxon>Aeoliella</taxon>
    </lineage>
</organism>
<feature type="transmembrane region" description="Helical" evidence="12">
    <location>
        <begin position="422"/>
        <end position="444"/>
    </location>
</feature>
<keyword evidence="7" id="KW-0915">Sodium</keyword>
<evidence type="ECO:0000256" key="2">
    <source>
        <dbReference type="ARBA" id="ARBA00006434"/>
    </source>
</evidence>
<dbReference type="GO" id="GO:0015293">
    <property type="term" value="F:symporter activity"/>
    <property type="evidence" value="ECO:0007669"/>
    <property type="project" value="TreeGrafter"/>
</dbReference>
<evidence type="ECO:0000256" key="7">
    <source>
        <dbReference type="ARBA" id="ARBA00023053"/>
    </source>
</evidence>
<comment type="similarity">
    <text evidence="2">Belongs to the sodium:solute symporter (SSF) (TC 2.A.21) family.</text>
</comment>
<keyword evidence="10" id="KW-0739">Sodium transport</keyword>
<feature type="transmembrane region" description="Helical" evidence="12">
    <location>
        <begin position="497"/>
        <end position="519"/>
    </location>
</feature>
<feature type="transmembrane region" description="Helical" evidence="12">
    <location>
        <begin position="456"/>
        <end position="477"/>
    </location>
</feature>
<dbReference type="Proteomes" id="UP000315750">
    <property type="component" value="Chromosome"/>
</dbReference>